<dbReference type="InParanoid" id="G0NEG4"/>
<protein>
    <submittedName>
        <fullName evidence="2">CBN-SRBC-59 protein</fullName>
    </submittedName>
</protein>
<dbReference type="Pfam" id="PF10316">
    <property type="entry name" value="7TM_GPCR_Srbc"/>
    <property type="match status" value="1"/>
</dbReference>
<dbReference type="OrthoDB" id="5802012at2759"/>
<gene>
    <name evidence="2" type="primary">Cbn-srbc-59</name>
    <name evidence="2" type="ORF">CAEBREN_05439</name>
</gene>
<keyword evidence="1" id="KW-0472">Membrane</keyword>
<evidence type="ECO:0000256" key="1">
    <source>
        <dbReference type="SAM" id="Phobius"/>
    </source>
</evidence>
<keyword evidence="1" id="KW-1133">Transmembrane helix</keyword>
<sequence>MKLISPNLTVKNLVFYIAWPNYIFGSFRSWTVLFITIDRVLATCIPILYHLHRSKVPLLVLSVFIICYVSFEQYILFGLCEFVIDIPIGCSNFGCTVNTCYHDYWEWYEQAMHSSIGTLSIILCFRLFIWNNCTETTSNKTISRVSNLFWKKIFIFHFQATRISLLDSFIIFAFDFLPIFLMSNFPEVNFRSVGPLSALCKNLGFVIESVITCRLLAGKVQEVVPASTSHVTTRMAFT</sequence>
<feature type="transmembrane region" description="Helical" evidence="1">
    <location>
        <begin position="154"/>
        <end position="181"/>
    </location>
</feature>
<organism evidence="3">
    <name type="scientific">Caenorhabditis brenneri</name>
    <name type="common">Nematode worm</name>
    <dbReference type="NCBI Taxonomy" id="135651"/>
    <lineage>
        <taxon>Eukaryota</taxon>
        <taxon>Metazoa</taxon>
        <taxon>Ecdysozoa</taxon>
        <taxon>Nematoda</taxon>
        <taxon>Chromadorea</taxon>
        <taxon>Rhabditida</taxon>
        <taxon>Rhabditina</taxon>
        <taxon>Rhabditomorpha</taxon>
        <taxon>Rhabditoidea</taxon>
        <taxon>Rhabditidae</taxon>
        <taxon>Peloderinae</taxon>
        <taxon>Caenorhabditis</taxon>
    </lineage>
</organism>
<dbReference type="Proteomes" id="UP000008068">
    <property type="component" value="Unassembled WGS sequence"/>
</dbReference>
<dbReference type="HOGENOM" id="CLU_059075_0_1_1"/>
<dbReference type="PANTHER" id="PTHR46418">
    <property type="entry name" value="SRBC-64-RELATED-RELATED"/>
    <property type="match status" value="1"/>
</dbReference>
<dbReference type="STRING" id="135651.G0NEG4"/>
<dbReference type="EMBL" id="GL379873">
    <property type="protein sequence ID" value="EGT58943.1"/>
    <property type="molecule type" value="Genomic_DNA"/>
</dbReference>
<evidence type="ECO:0000313" key="3">
    <source>
        <dbReference type="Proteomes" id="UP000008068"/>
    </source>
</evidence>
<feature type="transmembrane region" description="Helical" evidence="1">
    <location>
        <begin position="111"/>
        <end position="133"/>
    </location>
</feature>
<dbReference type="OMA" id="FQATRIS"/>
<accession>G0NEG4</accession>
<proteinExistence type="predicted"/>
<dbReference type="InterPro" id="IPR019420">
    <property type="entry name" value="7TM_GPCR_serpentine_rcpt_Srbc"/>
</dbReference>
<dbReference type="eggNOG" id="ENOG502TFUP">
    <property type="taxonomic scope" value="Eukaryota"/>
</dbReference>
<evidence type="ECO:0000313" key="2">
    <source>
        <dbReference type="EMBL" id="EGT58943.1"/>
    </source>
</evidence>
<dbReference type="AlphaFoldDB" id="G0NEG4"/>
<feature type="transmembrane region" description="Helical" evidence="1">
    <location>
        <begin position="56"/>
        <end position="77"/>
    </location>
</feature>
<reference evidence="3" key="1">
    <citation type="submission" date="2011-07" db="EMBL/GenBank/DDBJ databases">
        <authorList>
            <consortium name="Caenorhabditis brenneri Sequencing and Analysis Consortium"/>
            <person name="Wilson R.K."/>
        </authorList>
    </citation>
    <scope>NUCLEOTIDE SEQUENCE [LARGE SCALE GENOMIC DNA]</scope>
    <source>
        <strain evidence="3">PB2801</strain>
    </source>
</reference>
<keyword evidence="3" id="KW-1185">Reference proteome</keyword>
<keyword evidence="1" id="KW-0812">Transmembrane</keyword>
<name>G0NEG4_CAEBE</name>
<dbReference type="PANTHER" id="PTHR46418:SF1">
    <property type="entry name" value="G-PROTEIN COUPLED RECEPTORS FAMILY 1 PROFILE DOMAIN-CONTAINING PROTEIN-RELATED"/>
    <property type="match status" value="1"/>
</dbReference>